<reference evidence="1 2" key="1">
    <citation type="submission" date="2009-02" db="EMBL/GenBank/DDBJ databases">
        <title>Sequencing of the draft genome and assembly of Dethiobacter alkaliphilus AHT 1.</title>
        <authorList>
            <consortium name="US DOE Joint Genome Institute (JGI-PGF)"/>
            <person name="Lucas S."/>
            <person name="Copeland A."/>
            <person name="Lapidus A."/>
            <person name="Glavina del Rio T."/>
            <person name="Dalin E."/>
            <person name="Tice H."/>
            <person name="Bruce D."/>
            <person name="Goodwin L."/>
            <person name="Pitluck S."/>
            <person name="Larimer F."/>
            <person name="Land M.L."/>
            <person name="Hauser L."/>
            <person name="Muyzer G."/>
        </authorList>
    </citation>
    <scope>NUCLEOTIDE SEQUENCE [LARGE SCALE GENOMIC DNA]</scope>
    <source>
        <strain evidence="1 2">AHT 1</strain>
    </source>
</reference>
<gene>
    <name evidence="1" type="ORF">DealDRAFT_1553</name>
</gene>
<accession>C0GGI9</accession>
<protein>
    <submittedName>
        <fullName evidence="1">Uncharacterized protein</fullName>
    </submittedName>
</protein>
<dbReference type="EMBL" id="ACJM01000007">
    <property type="protein sequence ID" value="EEG77430.1"/>
    <property type="molecule type" value="Genomic_DNA"/>
</dbReference>
<comment type="caution">
    <text evidence="1">The sequence shown here is derived from an EMBL/GenBank/DDBJ whole genome shotgun (WGS) entry which is preliminary data.</text>
</comment>
<organism evidence="1 2">
    <name type="scientific">Dethiobacter alkaliphilus AHT 1</name>
    <dbReference type="NCBI Taxonomy" id="555088"/>
    <lineage>
        <taxon>Bacteria</taxon>
        <taxon>Bacillati</taxon>
        <taxon>Bacillota</taxon>
        <taxon>Dethiobacteria</taxon>
        <taxon>Dethiobacterales</taxon>
        <taxon>Dethiobacteraceae</taxon>
        <taxon>Dethiobacter</taxon>
    </lineage>
</organism>
<dbReference type="STRING" id="555088.DealDRAFT_1553"/>
<name>C0GGI9_DETAL</name>
<dbReference type="Proteomes" id="UP000006443">
    <property type="component" value="Unassembled WGS sequence"/>
</dbReference>
<proteinExistence type="predicted"/>
<evidence type="ECO:0000313" key="1">
    <source>
        <dbReference type="EMBL" id="EEG77430.1"/>
    </source>
</evidence>
<dbReference type="RefSeq" id="WP_008516390.1">
    <property type="nucleotide sequence ID" value="NZ_ACJM01000007.1"/>
</dbReference>
<dbReference type="AlphaFoldDB" id="C0GGI9"/>
<evidence type="ECO:0000313" key="2">
    <source>
        <dbReference type="Proteomes" id="UP000006443"/>
    </source>
</evidence>
<sequence length="46" mass="4878">MPMFAYTVEKFDAALHKLWEGASVGARGFCPGAVAVAQNPIKQGVI</sequence>
<keyword evidence="2" id="KW-1185">Reference proteome</keyword>